<reference evidence="4" key="2">
    <citation type="submission" date="2015-04" db="EMBL/GenBank/DDBJ databases">
        <title>Complete genome sequence of Salinicoccus halodurans strain H3B36, isolated from the Qaidam basin of China.</title>
        <authorList>
            <person name="Ma Y."/>
            <person name="Jiang K."/>
            <person name="Xue Y."/>
        </authorList>
    </citation>
    <scope>NUCLEOTIDE SEQUENCE [LARGE SCALE GENOMIC DNA]</scope>
    <source>
        <strain evidence="4">H3B36</strain>
    </source>
</reference>
<protein>
    <submittedName>
        <fullName evidence="3">Sugar-transfer associated ATP-grasp</fullName>
    </submittedName>
</protein>
<feature type="domain" description="Alpha-L-glutamate ligase-related protein ATP-grasp" evidence="1">
    <location>
        <begin position="91"/>
        <end position="359"/>
    </location>
</feature>
<dbReference type="EMBL" id="CP011366">
    <property type="protein sequence ID" value="AKG73471.1"/>
    <property type="molecule type" value="Genomic_DNA"/>
</dbReference>
<proteinExistence type="predicted"/>
<evidence type="ECO:0000313" key="2">
    <source>
        <dbReference type="EMBL" id="AKG73471.1"/>
    </source>
</evidence>
<evidence type="ECO:0000259" key="1">
    <source>
        <dbReference type="Pfam" id="PF14397"/>
    </source>
</evidence>
<accession>A0A0F7HIX8</accession>
<dbReference type="RefSeq" id="WP_046789661.1">
    <property type="nucleotide sequence ID" value="NZ_CP011366.1"/>
</dbReference>
<dbReference type="Proteomes" id="UP000034029">
    <property type="component" value="Chromosome"/>
</dbReference>
<dbReference type="Pfam" id="PF14397">
    <property type="entry name" value="ATPgrasp_ST"/>
    <property type="match status" value="1"/>
</dbReference>
<organism evidence="3 5">
    <name type="scientific">Salinicoccus halodurans</name>
    <dbReference type="NCBI Taxonomy" id="407035"/>
    <lineage>
        <taxon>Bacteria</taxon>
        <taxon>Bacillati</taxon>
        <taxon>Bacillota</taxon>
        <taxon>Bacilli</taxon>
        <taxon>Bacillales</taxon>
        <taxon>Staphylococcaceae</taxon>
        <taxon>Salinicoccus</taxon>
    </lineage>
</organism>
<dbReference type="OrthoDB" id="8736147at2"/>
<evidence type="ECO:0000313" key="4">
    <source>
        <dbReference type="Proteomes" id="UP000034029"/>
    </source>
</evidence>
<dbReference type="InterPro" id="IPR039523">
    <property type="entry name" value="RimK-rel_E_lig_ATP-grasp"/>
</dbReference>
<reference evidence="2 4" key="1">
    <citation type="journal article" date="2015" name="Int. J. Syst. Evol. Microbiol.">
        <title>Complete genome sequence of Salinicoccus halodurans H3B36, isolated from the Qaidam Basin in China.</title>
        <authorList>
            <person name="Jiang K."/>
            <person name="Xue Y."/>
            <person name="Ma Y."/>
        </authorList>
    </citation>
    <scope>NUCLEOTIDE SEQUENCE [LARGE SCALE GENOMIC DNA]</scope>
    <source>
        <strain evidence="2 4">H3B36</strain>
    </source>
</reference>
<dbReference type="AlphaFoldDB" id="A0A0F7HIX8"/>
<gene>
    <name evidence="2" type="ORF">AAT16_04125</name>
    <name evidence="3" type="ORF">SAMN05216235_0062</name>
</gene>
<name>A0A0F7HIX8_9STAP</name>
<dbReference type="EMBL" id="FOTB01000001">
    <property type="protein sequence ID" value="SFK51080.1"/>
    <property type="molecule type" value="Genomic_DNA"/>
</dbReference>
<keyword evidence="4" id="KW-1185">Reference proteome</keyword>
<dbReference type="KEGG" id="shv:AAT16_04125"/>
<dbReference type="SUPFAM" id="SSF56059">
    <property type="entry name" value="Glutathione synthetase ATP-binding domain-like"/>
    <property type="match status" value="1"/>
</dbReference>
<dbReference type="Proteomes" id="UP000183090">
    <property type="component" value="Unassembled WGS sequence"/>
</dbReference>
<reference evidence="3 5" key="3">
    <citation type="submission" date="2016-10" db="EMBL/GenBank/DDBJ databases">
        <authorList>
            <person name="Varghese N."/>
            <person name="Submissions S."/>
        </authorList>
    </citation>
    <scope>NUCLEOTIDE SEQUENCE [LARGE SCALE GENOMIC DNA]</scope>
    <source>
        <strain evidence="3 5">CGMCC 1.6501</strain>
    </source>
</reference>
<sequence>MRTDSYAKTVTAGLLKTVNSMYLVKILAGEYYNIFRKRHLYKDIQISDHQEAEIQDLWERHYGKRISTRWHRLYQSYSGHFNKRYFPEMLFTTRLERKLNNREVGRMISDKSFLAMYYRDIEGVRMPDTYLINNSGIFYTGDRKIITKEKADSILEDKGEAVIKPTLDSSSGDSVALFDFRGGVDQRSGRSLDEVLASYDEDYIVQEKIVPSSSLKELYAGSINTLRVITYLVEDEVFHAPITLSMGRNGNHVDNIQAGGISVAVSDEGVLGSEGLTFFREVHASHPDTGTLFAGHKLPKIDALIRVAKEMHEKTPHMRIISWDFTLDENDEIVLLEFNIFGQSVWFPQMVSGKAVFGEHTEQMIKAMRRR</sequence>
<evidence type="ECO:0000313" key="5">
    <source>
        <dbReference type="Proteomes" id="UP000183090"/>
    </source>
</evidence>
<evidence type="ECO:0000313" key="3">
    <source>
        <dbReference type="EMBL" id="SFK51080.1"/>
    </source>
</evidence>